<comment type="caution">
    <text evidence="2">The sequence shown here is derived from an EMBL/GenBank/DDBJ whole genome shotgun (WGS) entry which is preliminary data.</text>
</comment>
<reference evidence="3" key="1">
    <citation type="submission" date="2023-07" db="EMBL/GenBank/DDBJ databases">
        <title>Whole genome shotgun sequence of Streptomyces cacaoi subsp. asoensis NBRC 13813.</title>
        <authorList>
            <person name="Komaki H."/>
            <person name="Tamura T."/>
        </authorList>
    </citation>
    <scope>NUCLEOTIDE SEQUENCE [LARGE SCALE GENOMIC DNA]</scope>
    <source>
        <strain evidence="3">NBRC 13813</strain>
    </source>
</reference>
<name>A0ABQ3S569_9ACTN</name>
<proteinExistence type="predicted"/>
<feature type="compositionally biased region" description="Basic and acidic residues" evidence="1">
    <location>
        <begin position="1"/>
        <end position="17"/>
    </location>
</feature>
<dbReference type="EMBL" id="BNEB01000005">
    <property type="protein sequence ID" value="GHI63268.1"/>
    <property type="molecule type" value="Genomic_DNA"/>
</dbReference>
<accession>A0ABQ3S569</accession>
<evidence type="ECO:0000313" key="2">
    <source>
        <dbReference type="EMBL" id="GHI63268.1"/>
    </source>
</evidence>
<dbReference type="Proteomes" id="UP000649259">
    <property type="component" value="Unassembled WGS sequence"/>
</dbReference>
<feature type="region of interest" description="Disordered" evidence="1">
    <location>
        <begin position="1"/>
        <end position="28"/>
    </location>
</feature>
<protein>
    <submittedName>
        <fullName evidence="2">Uncharacterized protein</fullName>
    </submittedName>
</protein>
<keyword evidence="3" id="KW-1185">Reference proteome</keyword>
<gene>
    <name evidence="2" type="ORF">Saso_49180</name>
</gene>
<evidence type="ECO:0000256" key="1">
    <source>
        <dbReference type="SAM" id="MobiDB-lite"/>
    </source>
</evidence>
<evidence type="ECO:0000313" key="3">
    <source>
        <dbReference type="Proteomes" id="UP000649259"/>
    </source>
</evidence>
<sequence length="306" mass="32102">MQGATHDTRAAARRPRDPATVAVPEPEAMDVPPTWRGLGLETIASLLVLSLRRLGPRGFEAWCQWPRHHPLNERATAVTHHPLIMVESVRQIAAALELHHLPRAVSALEPDSIRWGVTPQAQPCERGVATAVLARVAVGDVMLDAGRLAGYRVFADFLHSGLRFGSCTIRMAVRQGAATPGVHAGHGLLYPAAAAVGAAAEPDVMLGRAPRGRLVIAPKDPCHPVLTGGRSSRLTAAAVLEAGRQAALLTCGMTAAAVSGLSVDILGPVPYAGAFVDVTSQPLGRRFVVLTRGQAVAVGTVGLLRP</sequence>
<organism evidence="2 3">
    <name type="scientific">Streptomyces asoensis</name>
    <dbReference type="NCBI Taxonomy" id="249586"/>
    <lineage>
        <taxon>Bacteria</taxon>
        <taxon>Bacillati</taxon>
        <taxon>Actinomycetota</taxon>
        <taxon>Actinomycetes</taxon>
        <taxon>Kitasatosporales</taxon>
        <taxon>Streptomycetaceae</taxon>
        <taxon>Streptomyces</taxon>
    </lineage>
</organism>
<dbReference type="RefSeq" id="WP_189921713.1">
    <property type="nucleotide sequence ID" value="NZ_BMSI01000005.1"/>
</dbReference>
<dbReference type="GeneID" id="91472756"/>